<evidence type="ECO:0000313" key="1">
    <source>
        <dbReference type="EMBL" id="KAJ3575191.1"/>
    </source>
</evidence>
<organism evidence="1 2">
    <name type="scientific">Leucocoprinus birnbaumii</name>
    <dbReference type="NCBI Taxonomy" id="56174"/>
    <lineage>
        <taxon>Eukaryota</taxon>
        <taxon>Fungi</taxon>
        <taxon>Dikarya</taxon>
        <taxon>Basidiomycota</taxon>
        <taxon>Agaricomycotina</taxon>
        <taxon>Agaricomycetes</taxon>
        <taxon>Agaricomycetidae</taxon>
        <taxon>Agaricales</taxon>
        <taxon>Agaricineae</taxon>
        <taxon>Agaricaceae</taxon>
        <taxon>Leucocoprinus</taxon>
    </lineage>
</organism>
<reference evidence="1" key="1">
    <citation type="submission" date="2022-07" db="EMBL/GenBank/DDBJ databases">
        <title>Genome Sequence of Leucocoprinus birnbaumii.</title>
        <authorList>
            <person name="Buettner E."/>
        </authorList>
    </citation>
    <scope>NUCLEOTIDE SEQUENCE</scope>
    <source>
        <strain evidence="1">VT141</strain>
    </source>
</reference>
<dbReference type="Proteomes" id="UP001213000">
    <property type="component" value="Unassembled WGS sequence"/>
</dbReference>
<keyword evidence="2" id="KW-1185">Reference proteome</keyword>
<gene>
    <name evidence="1" type="ORF">NP233_g1265</name>
</gene>
<dbReference type="EMBL" id="JANIEX010000044">
    <property type="protein sequence ID" value="KAJ3575191.1"/>
    <property type="molecule type" value="Genomic_DNA"/>
</dbReference>
<evidence type="ECO:0000313" key="2">
    <source>
        <dbReference type="Proteomes" id="UP001213000"/>
    </source>
</evidence>
<dbReference type="AlphaFoldDB" id="A0AAD5W4D5"/>
<protein>
    <submittedName>
        <fullName evidence="1">Uncharacterized protein</fullName>
    </submittedName>
</protein>
<proteinExistence type="predicted"/>
<comment type="caution">
    <text evidence="1">The sequence shown here is derived from an EMBL/GenBank/DDBJ whole genome shotgun (WGS) entry which is preliminary data.</text>
</comment>
<sequence>MYASELITSIPLDETGVGEGVGEGKVFANNEDAPFAPGIVPAPEIEGIDPAEVGLWVDKVLVFPAEAEEPPLALDEVFTICAVGSKSPNMKVKAVVVTTTANDYVRARAQNYRSPDYENDAQ</sequence>
<name>A0AAD5W4D5_9AGAR</name>
<accession>A0AAD5W4D5</accession>